<feature type="domain" description="CheC-like protein" evidence="9">
    <location>
        <begin position="139"/>
        <end position="174"/>
    </location>
</feature>
<evidence type="ECO:0000313" key="10">
    <source>
        <dbReference type="EMBL" id="UQZ87345.1"/>
    </source>
</evidence>
<dbReference type="Pfam" id="PF01052">
    <property type="entry name" value="FliMN_C"/>
    <property type="match status" value="1"/>
</dbReference>
<keyword evidence="10" id="KW-0969">Cilium</keyword>
<feature type="region of interest" description="Disordered" evidence="7">
    <location>
        <begin position="229"/>
        <end position="285"/>
    </location>
</feature>
<organism evidence="10 11">
    <name type="scientific">Paenibacillus konkukensis</name>
    <dbReference type="NCBI Taxonomy" id="2020716"/>
    <lineage>
        <taxon>Bacteria</taxon>
        <taxon>Bacillati</taxon>
        <taxon>Bacillota</taxon>
        <taxon>Bacilli</taxon>
        <taxon>Bacillales</taxon>
        <taxon>Paenibacillaceae</taxon>
        <taxon>Paenibacillus</taxon>
    </lineage>
</organism>
<evidence type="ECO:0000256" key="3">
    <source>
        <dbReference type="ARBA" id="ARBA00022475"/>
    </source>
</evidence>
<dbReference type="NCBIfam" id="TIGR02480">
    <property type="entry name" value="fliN"/>
    <property type="match status" value="1"/>
</dbReference>
<evidence type="ECO:0000256" key="5">
    <source>
        <dbReference type="ARBA" id="ARBA00022779"/>
    </source>
</evidence>
<protein>
    <submittedName>
        <fullName evidence="10">Flagellar motor switch protein FliN</fullName>
    </submittedName>
</protein>
<evidence type="ECO:0000256" key="2">
    <source>
        <dbReference type="ARBA" id="ARBA00009226"/>
    </source>
</evidence>
<dbReference type="PANTHER" id="PTHR43484:SF1">
    <property type="entry name" value="FLAGELLAR MOTOR SWITCH PROTEIN FLIN"/>
    <property type="match status" value="1"/>
</dbReference>
<dbReference type="InterPro" id="IPR028976">
    <property type="entry name" value="CheC-like_sf"/>
</dbReference>
<evidence type="ECO:0000256" key="4">
    <source>
        <dbReference type="ARBA" id="ARBA00022500"/>
    </source>
</evidence>
<name>A0ABY4RY59_9BACL</name>
<accession>A0ABY4RY59</accession>
<evidence type="ECO:0000259" key="9">
    <source>
        <dbReference type="Pfam" id="PF04509"/>
    </source>
</evidence>
<evidence type="ECO:0000313" key="11">
    <source>
        <dbReference type="Proteomes" id="UP001057134"/>
    </source>
</evidence>
<keyword evidence="10" id="KW-0282">Flagellum</keyword>
<dbReference type="PRINTS" id="PR00956">
    <property type="entry name" value="FLGMOTORFLIN"/>
</dbReference>
<dbReference type="RefSeq" id="WP_249862811.1">
    <property type="nucleotide sequence ID" value="NZ_CP027059.1"/>
</dbReference>
<feature type="domain" description="CheC-like protein" evidence="9">
    <location>
        <begin position="43"/>
        <end position="79"/>
    </location>
</feature>
<dbReference type="Pfam" id="PF04509">
    <property type="entry name" value="CheC"/>
    <property type="match status" value="2"/>
</dbReference>
<evidence type="ECO:0000256" key="6">
    <source>
        <dbReference type="ARBA" id="ARBA00023136"/>
    </source>
</evidence>
<evidence type="ECO:0000256" key="1">
    <source>
        <dbReference type="ARBA" id="ARBA00004413"/>
    </source>
</evidence>
<feature type="compositionally biased region" description="Pro residues" evidence="7">
    <location>
        <begin position="298"/>
        <end position="310"/>
    </location>
</feature>
<reference evidence="10" key="1">
    <citation type="submission" date="2018-02" db="EMBL/GenBank/DDBJ databases">
        <authorList>
            <person name="Kim S.-K."/>
            <person name="Jung H.-I."/>
            <person name="Lee S.-W."/>
        </authorList>
    </citation>
    <scope>NUCLEOTIDE SEQUENCE</scope>
    <source>
        <strain evidence="10">SK3146</strain>
    </source>
</reference>
<keyword evidence="10" id="KW-0966">Cell projection</keyword>
<reference evidence="10" key="2">
    <citation type="journal article" date="2021" name="J Anim Sci Technol">
        <title>Complete genome sequence of Paenibacillus konkukensis sp. nov. SK3146 as a potential probiotic strain.</title>
        <authorList>
            <person name="Jung H.I."/>
            <person name="Park S."/>
            <person name="Niu K.M."/>
            <person name="Lee S.W."/>
            <person name="Kothari D."/>
            <person name="Yi K.J."/>
            <person name="Kim S.K."/>
        </authorList>
    </citation>
    <scope>NUCLEOTIDE SEQUENCE</scope>
    <source>
        <strain evidence="10">SK3146</strain>
    </source>
</reference>
<keyword evidence="6" id="KW-0472">Membrane</keyword>
<comment type="subcellular location">
    <subcellularLocation>
        <location evidence="1">Cell membrane</location>
        <topology evidence="1">Peripheral membrane protein</topology>
        <orientation evidence="1">Cytoplasmic side</orientation>
    </subcellularLocation>
</comment>
<dbReference type="CDD" id="cd17907">
    <property type="entry name" value="FliY_FliN-Y"/>
    <property type="match status" value="1"/>
</dbReference>
<dbReference type="Proteomes" id="UP001057134">
    <property type="component" value="Chromosome"/>
</dbReference>
<evidence type="ECO:0000256" key="7">
    <source>
        <dbReference type="SAM" id="MobiDB-lite"/>
    </source>
</evidence>
<feature type="domain" description="Flagellar motor switch protein FliN-like C-terminal" evidence="8">
    <location>
        <begin position="346"/>
        <end position="416"/>
    </location>
</feature>
<dbReference type="InterPro" id="IPR012826">
    <property type="entry name" value="FliN"/>
</dbReference>
<dbReference type="Gene3D" id="2.30.330.10">
    <property type="entry name" value="SpoA-like"/>
    <property type="match status" value="1"/>
</dbReference>
<comment type="similarity">
    <text evidence="2">Belongs to the FliN/MopA/SpaO family.</text>
</comment>
<feature type="region of interest" description="Disordered" evidence="7">
    <location>
        <begin position="295"/>
        <end position="314"/>
    </location>
</feature>
<keyword evidence="3" id="KW-1003">Cell membrane</keyword>
<keyword evidence="11" id="KW-1185">Reference proteome</keyword>
<dbReference type="SUPFAM" id="SSF103039">
    <property type="entry name" value="CheC-like"/>
    <property type="match status" value="1"/>
</dbReference>
<dbReference type="InterPro" id="IPR007597">
    <property type="entry name" value="CheC"/>
</dbReference>
<dbReference type="InterPro" id="IPR001172">
    <property type="entry name" value="FliN_T3SS_HrcQb"/>
</dbReference>
<dbReference type="InterPro" id="IPR051469">
    <property type="entry name" value="FliN/MopA/SpaO"/>
</dbReference>
<dbReference type="InterPro" id="IPR001543">
    <property type="entry name" value="FliN-like_C"/>
</dbReference>
<proteinExistence type="inferred from homology"/>
<keyword evidence="5" id="KW-0283">Flagellar rotation</keyword>
<dbReference type="Gene3D" id="3.40.1550.10">
    <property type="entry name" value="CheC-like"/>
    <property type="match status" value="1"/>
</dbReference>
<sequence>MTNSKDYLSQEEIDALLRQTSGDSSGGSSSGEVTVEDYLSSLEQDALGEIGNITFGSAATALSTLLGKKVDITTPKVSIIAKEDLIEEFPKPHVAVHVNYVDGFHGINLLVIKTRDAQVIADLMMGGDGTAEMGELSEIHISAVQEAMNQMMGSSATSMSTIFNRFVNISPPGIDILNLAEEGGTSTLPPEDVFIKISFRLTIGDLIDSTIMQLLPVHFAKDMVSTLMGGGDSQEESAAASAVAPAPAPTPAPAAPEVTPAPQQQAAPPLQDPYAQPMYQQPPMQQPMYQQPMYQQPMVPPQQPMYPPQPAAYGTGPARNVNVQPAQFSNFAPTNLPPAEDGNLNLLLDIPLKVTVELGRTHKVIKDILELSQGSIIELDKLAGEPVDILVNNKLIAKGEVVVIDENFGVRVTDIVNQWDRIQKLQY</sequence>
<gene>
    <name evidence="10" type="primary">fliN</name>
    <name evidence="10" type="ORF">SK3146_06642</name>
</gene>
<dbReference type="EMBL" id="CP027059">
    <property type="protein sequence ID" value="UQZ87345.1"/>
    <property type="molecule type" value="Genomic_DNA"/>
</dbReference>
<keyword evidence="4" id="KW-0145">Chemotaxis</keyword>
<evidence type="ECO:0000259" key="8">
    <source>
        <dbReference type="Pfam" id="PF01052"/>
    </source>
</evidence>
<dbReference type="InterPro" id="IPR036429">
    <property type="entry name" value="SpoA-like_sf"/>
</dbReference>
<dbReference type="PANTHER" id="PTHR43484">
    <property type="match status" value="1"/>
</dbReference>
<dbReference type="NCBIfam" id="NF005995">
    <property type="entry name" value="PRK08119.1"/>
    <property type="match status" value="1"/>
</dbReference>
<dbReference type="SUPFAM" id="SSF101801">
    <property type="entry name" value="Surface presentation of antigens (SPOA)"/>
    <property type="match status" value="1"/>
</dbReference>
<feature type="compositionally biased region" description="Low complexity" evidence="7">
    <location>
        <begin position="255"/>
        <end position="285"/>
    </location>
</feature>